<gene>
    <name evidence="2" type="ORF">ENSA5_09110</name>
</gene>
<organism evidence="2 3">
    <name type="scientific">Enhygromyxa salina</name>
    <dbReference type="NCBI Taxonomy" id="215803"/>
    <lineage>
        <taxon>Bacteria</taxon>
        <taxon>Pseudomonadati</taxon>
        <taxon>Myxococcota</taxon>
        <taxon>Polyangia</taxon>
        <taxon>Nannocystales</taxon>
        <taxon>Nannocystaceae</taxon>
        <taxon>Enhygromyxa</taxon>
    </lineage>
</organism>
<reference evidence="2 3" key="1">
    <citation type="submission" date="2018-03" db="EMBL/GenBank/DDBJ databases">
        <title>Draft Genome Sequences of the Obligatory Marine Myxobacteria Enhygromyxa salina SWB005.</title>
        <authorList>
            <person name="Poehlein A."/>
            <person name="Moghaddam J.A."/>
            <person name="Harms H."/>
            <person name="Alanjari M."/>
            <person name="Koenig G.M."/>
            <person name="Daniel R."/>
            <person name="Schaeberle T.F."/>
        </authorList>
    </citation>
    <scope>NUCLEOTIDE SEQUENCE [LARGE SCALE GENOMIC DNA]</scope>
    <source>
        <strain evidence="2 3">SWB005</strain>
    </source>
</reference>
<evidence type="ECO:0000313" key="2">
    <source>
        <dbReference type="EMBL" id="PRQ04262.1"/>
    </source>
</evidence>
<feature type="compositionally biased region" description="Low complexity" evidence="1">
    <location>
        <begin position="132"/>
        <end position="146"/>
    </location>
</feature>
<sequence>MGVAWDMPDPSSPRPSASLRVARGAALACSLGLGLLVVVNAQFGCDSPTATPPEKEAPALAPDSKPAAAAASELTPPAAVNAAPAPAEADPEQPTAKAAAKVDAKPEREMPVLMPASKSGGDFGAMRFPGEQAPTQQQNPAPQAQK</sequence>
<feature type="compositionally biased region" description="Basic and acidic residues" evidence="1">
    <location>
        <begin position="100"/>
        <end position="110"/>
    </location>
</feature>
<dbReference type="AlphaFoldDB" id="A0A2S9YGT9"/>
<feature type="region of interest" description="Disordered" evidence="1">
    <location>
        <begin position="44"/>
        <end position="146"/>
    </location>
</feature>
<evidence type="ECO:0000256" key="1">
    <source>
        <dbReference type="SAM" id="MobiDB-lite"/>
    </source>
</evidence>
<accession>A0A2S9YGT9</accession>
<proteinExistence type="predicted"/>
<keyword evidence="3" id="KW-1185">Reference proteome</keyword>
<comment type="caution">
    <text evidence="2">The sequence shown here is derived from an EMBL/GenBank/DDBJ whole genome shotgun (WGS) entry which is preliminary data.</text>
</comment>
<dbReference type="EMBL" id="PVNK01000047">
    <property type="protein sequence ID" value="PRQ04262.1"/>
    <property type="molecule type" value="Genomic_DNA"/>
</dbReference>
<dbReference type="Proteomes" id="UP000237968">
    <property type="component" value="Unassembled WGS sequence"/>
</dbReference>
<name>A0A2S9YGT9_9BACT</name>
<feature type="compositionally biased region" description="Low complexity" evidence="1">
    <location>
        <begin position="58"/>
        <end position="96"/>
    </location>
</feature>
<evidence type="ECO:0000313" key="3">
    <source>
        <dbReference type="Proteomes" id="UP000237968"/>
    </source>
</evidence>
<protein>
    <submittedName>
        <fullName evidence="2">Uncharacterized protein</fullName>
    </submittedName>
</protein>